<evidence type="ECO:0000256" key="3">
    <source>
        <dbReference type="ARBA" id="ARBA00022606"/>
    </source>
</evidence>
<protein>
    <recommendedName>
        <fullName evidence="14">Olfactory receptor</fullName>
    </recommendedName>
</protein>
<feature type="transmembrane region" description="Helical" evidence="14">
    <location>
        <begin position="200"/>
        <end position="219"/>
    </location>
</feature>
<keyword evidence="11" id="KW-0325">Glycoprotein</keyword>
<evidence type="ECO:0000256" key="5">
    <source>
        <dbReference type="ARBA" id="ARBA00022725"/>
    </source>
</evidence>
<dbReference type="GO" id="GO:0004984">
    <property type="term" value="F:olfactory receptor activity"/>
    <property type="evidence" value="ECO:0007669"/>
    <property type="project" value="InterPro"/>
</dbReference>
<dbReference type="RefSeq" id="XP_030050785.1">
    <property type="nucleotide sequence ID" value="XM_030194925.1"/>
</dbReference>
<dbReference type="PRINTS" id="PR00237">
    <property type="entry name" value="GPCRRHODOPSN"/>
</dbReference>
<dbReference type="InterPro" id="IPR017452">
    <property type="entry name" value="GPCR_Rhodpsn_7TM"/>
</dbReference>
<keyword evidence="6 14" id="KW-1133">Transmembrane helix</keyword>
<keyword evidence="2 14" id="KW-1003">Cell membrane</keyword>
<keyword evidence="7 13" id="KW-0297">G-protein coupled receptor</keyword>
<accession>A0A6P7XJH0</accession>
<dbReference type="Pfam" id="PF13853">
    <property type="entry name" value="7tm_4"/>
    <property type="match status" value="1"/>
</dbReference>
<keyword evidence="3 14" id="KW-0716">Sensory transduction</keyword>
<evidence type="ECO:0000256" key="10">
    <source>
        <dbReference type="ARBA" id="ARBA00023170"/>
    </source>
</evidence>
<feature type="transmembrane region" description="Helical" evidence="14">
    <location>
        <begin position="240"/>
        <end position="260"/>
    </location>
</feature>
<dbReference type="PANTHER" id="PTHR24242:SF227">
    <property type="entry name" value="OLFACTORY RECEPTOR"/>
    <property type="match status" value="1"/>
</dbReference>
<dbReference type="PANTHER" id="PTHR24242">
    <property type="entry name" value="G-PROTEIN COUPLED RECEPTOR"/>
    <property type="match status" value="1"/>
</dbReference>
<name>A0A6P7XJH0_9AMPH</name>
<keyword evidence="16" id="KW-1185">Reference proteome</keyword>
<reference evidence="17" key="1">
    <citation type="submission" date="2025-08" db="UniProtKB">
        <authorList>
            <consortium name="RefSeq"/>
        </authorList>
    </citation>
    <scope>IDENTIFICATION</scope>
</reference>
<dbReference type="Gene3D" id="1.20.1070.10">
    <property type="entry name" value="Rhodopsin 7-helix transmembrane proteins"/>
    <property type="match status" value="1"/>
</dbReference>
<evidence type="ECO:0000256" key="11">
    <source>
        <dbReference type="ARBA" id="ARBA00023180"/>
    </source>
</evidence>
<keyword evidence="10 13" id="KW-0675">Receptor</keyword>
<dbReference type="InterPro" id="IPR000276">
    <property type="entry name" value="GPCR_Rhodpsn"/>
</dbReference>
<sequence length="309" mass="34618">MKASNQSTVTEFIIAGFPGIEGIQSLLFVFLLLTYLLIITGNVLIFLAIRLHQRLHAPMYFFISVLSCLELCYTAVTIPKMLSNLLDARKSISFRGCILQIYCFHAMGITEVFLLTSMAYDRYLAICTPLYYPTVMTSKVGMLLVAGSWLCGFLYPLPEIILVSRLPFCGSNVIDHIFCDLPPLLSLACGDTSLSLLVDFTLNICVLSVPLLLILLSYIKIIQAVLKIQSAEGRKKAFSTCATHLIVVAMFIGTPGFMYIRLTKTYSLAYDRMLSVIYAVITPLLNPIIYSLRNKEIRDAMWKMVTGRQ</sequence>
<feature type="transmembrane region" description="Helical" evidence="14">
    <location>
        <begin position="26"/>
        <end position="47"/>
    </location>
</feature>
<evidence type="ECO:0000256" key="8">
    <source>
        <dbReference type="ARBA" id="ARBA00023136"/>
    </source>
</evidence>
<dbReference type="KEGG" id="muo:115464559"/>
<evidence type="ECO:0000256" key="14">
    <source>
        <dbReference type="RuleBase" id="RU363047"/>
    </source>
</evidence>
<keyword evidence="12 13" id="KW-0807">Transducer</keyword>
<dbReference type="Proteomes" id="UP000515156">
    <property type="component" value="Chromosome 3"/>
</dbReference>
<evidence type="ECO:0000256" key="9">
    <source>
        <dbReference type="ARBA" id="ARBA00023157"/>
    </source>
</evidence>
<dbReference type="FunFam" id="1.20.1070.10:FF:000001">
    <property type="entry name" value="Olfactory receptor"/>
    <property type="match status" value="1"/>
</dbReference>
<dbReference type="PRINTS" id="PR00245">
    <property type="entry name" value="OLFACTORYR"/>
</dbReference>
<dbReference type="GO" id="GO:0005886">
    <property type="term" value="C:plasma membrane"/>
    <property type="evidence" value="ECO:0007669"/>
    <property type="project" value="UniProtKB-SubCell"/>
</dbReference>
<evidence type="ECO:0000313" key="16">
    <source>
        <dbReference type="Proteomes" id="UP000515156"/>
    </source>
</evidence>
<dbReference type="PROSITE" id="PS00237">
    <property type="entry name" value="G_PROTEIN_RECEP_F1_1"/>
    <property type="match status" value="1"/>
</dbReference>
<comment type="similarity">
    <text evidence="13">Belongs to the G-protein coupled receptor 1 family.</text>
</comment>
<feature type="transmembrane region" description="Helical" evidence="14">
    <location>
        <begin position="98"/>
        <end position="120"/>
    </location>
</feature>
<dbReference type="SUPFAM" id="SSF81321">
    <property type="entry name" value="Family A G protein-coupled receptor-like"/>
    <property type="match status" value="1"/>
</dbReference>
<evidence type="ECO:0000256" key="1">
    <source>
        <dbReference type="ARBA" id="ARBA00004651"/>
    </source>
</evidence>
<proteinExistence type="inferred from homology"/>
<dbReference type="InterPro" id="IPR050939">
    <property type="entry name" value="Olfactory_GPCR1"/>
</dbReference>
<keyword evidence="5 14" id="KW-0552">Olfaction</keyword>
<evidence type="ECO:0000256" key="2">
    <source>
        <dbReference type="ARBA" id="ARBA00022475"/>
    </source>
</evidence>
<dbReference type="GeneID" id="115464559"/>
<keyword evidence="9" id="KW-1015">Disulfide bond</keyword>
<feature type="transmembrane region" description="Helical" evidence="14">
    <location>
        <begin position="59"/>
        <end position="78"/>
    </location>
</feature>
<evidence type="ECO:0000256" key="13">
    <source>
        <dbReference type="RuleBase" id="RU000688"/>
    </source>
</evidence>
<gene>
    <name evidence="17" type="primary">LOC115464559</name>
</gene>
<evidence type="ECO:0000256" key="12">
    <source>
        <dbReference type="ARBA" id="ARBA00023224"/>
    </source>
</evidence>
<dbReference type="AlphaFoldDB" id="A0A6P7XJH0"/>
<organism evidence="16 17">
    <name type="scientific">Microcaecilia unicolor</name>
    <dbReference type="NCBI Taxonomy" id="1415580"/>
    <lineage>
        <taxon>Eukaryota</taxon>
        <taxon>Metazoa</taxon>
        <taxon>Chordata</taxon>
        <taxon>Craniata</taxon>
        <taxon>Vertebrata</taxon>
        <taxon>Euteleostomi</taxon>
        <taxon>Amphibia</taxon>
        <taxon>Gymnophiona</taxon>
        <taxon>Siphonopidae</taxon>
        <taxon>Microcaecilia</taxon>
    </lineage>
</organism>
<evidence type="ECO:0000313" key="17">
    <source>
        <dbReference type="RefSeq" id="XP_030050785.1"/>
    </source>
</evidence>
<evidence type="ECO:0000256" key="4">
    <source>
        <dbReference type="ARBA" id="ARBA00022692"/>
    </source>
</evidence>
<keyword evidence="4 13" id="KW-0812">Transmembrane</keyword>
<comment type="subcellular location">
    <subcellularLocation>
        <location evidence="1 14">Cell membrane</location>
        <topology evidence="1 14">Multi-pass membrane protein</topology>
    </subcellularLocation>
</comment>
<evidence type="ECO:0000256" key="7">
    <source>
        <dbReference type="ARBA" id="ARBA00023040"/>
    </source>
</evidence>
<feature type="transmembrane region" description="Helical" evidence="14">
    <location>
        <begin position="272"/>
        <end position="292"/>
    </location>
</feature>
<feature type="domain" description="G-protein coupled receptors family 1 profile" evidence="15">
    <location>
        <begin position="41"/>
        <end position="290"/>
    </location>
</feature>
<evidence type="ECO:0000259" key="15">
    <source>
        <dbReference type="PROSITE" id="PS50262"/>
    </source>
</evidence>
<dbReference type="OrthoDB" id="9975554at2759"/>
<dbReference type="InterPro" id="IPR000725">
    <property type="entry name" value="Olfact_rcpt"/>
</dbReference>
<dbReference type="PROSITE" id="PS50262">
    <property type="entry name" value="G_PROTEIN_RECEP_F1_2"/>
    <property type="match status" value="1"/>
</dbReference>
<dbReference type="InParanoid" id="A0A6P7XJH0"/>
<feature type="transmembrane region" description="Helical" evidence="14">
    <location>
        <begin position="140"/>
        <end position="157"/>
    </location>
</feature>
<evidence type="ECO:0000256" key="6">
    <source>
        <dbReference type="ARBA" id="ARBA00022989"/>
    </source>
</evidence>
<keyword evidence="8 14" id="KW-0472">Membrane</keyword>
<dbReference type="GO" id="GO:0004930">
    <property type="term" value="F:G protein-coupled receptor activity"/>
    <property type="evidence" value="ECO:0007669"/>
    <property type="project" value="UniProtKB-KW"/>
</dbReference>